<evidence type="ECO:0000313" key="3">
    <source>
        <dbReference type="Proteomes" id="UP000029066"/>
    </source>
</evidence>
<dbReference type="RefSeq" id="WP_033891908.1">
    <property type="nucleotide sequence ID" value="NZ_JDUT01000013.1"/>
</dbReference>
<keyword evidence="1" id="KW-1133">Transmembrane helix</keyword>
<dbReference type="AlphaFoldDB" id="A0A087D6E3"/>
<feature type="transmembrane region" description="Helical" evidence="1">
    <location>
        <begin position="172"/>
        <end position="190"/>
    </location>
</feature>
<feature type="transmembrane region" description="Helical" evidence="1">
    <location>
        <begin position="20"/>
        <end position="43"/>
    </location>
</feature>
<evidence type="ECO:0000313" key="2">
    <source>
        <dbReference type="EMBL" id="KFI91093.1"/>
    </source>
</evidence>
<dbReference type="Proteomes" id="UP000029066">
    <property type="component" value="Unassembled WGS sequence"/>
</dbReference>
<organism evidence="2 3">
    <name type="scientific">Bifidobacterium saguini DSM 23967</name>
    <dbReference type="NCBI Taxonomy" id="1437607"/>
    <lineage>
        <taxon>Bacteria</taxon>
        <taxon>Bacillati</taxon>
        <taxon>Actinomycetota</taxon>
        <taxon>Actinomycetes</taxon>
        <taxon>Bifidobacteriales</taxon>
        <taxon>Bifidobacteriaceae</taxon>
        <taxon>Bifidobacterium</taxon>
    </lineage>
</organism>
<dbReference type="OrthoDB" id="7948871at2"/>
<feature type="transmembrane region" description="Helical" evidence="1">
    <location>
        <begin position="105"/>
        <end position="125"/>
    </location>
</feature>
<feature type="transmembrane region" description="Helical" evidence="1">
    <location>
        <begin position="75"/>
        <end position="93"/>
    </location>
</feature>
<keyword evidence="1" id="KW-0472">Membrane</keyword>
<reference evidence="2 3" key="1">
    <citation type="submission" date="2014-03" db="EMBL/GenBank/DDBJ databases">
        <title>Genomics of Bifidobacteria.</title>
        <authorList>
            <person name="Ventura M."/>
            <person name="Milani C."/>
            <person name="Lugli G.A."/>
        </authorList>
    </citation>
    <scope>NUCLEOTIDE SEQUENCE [LARGE SCALE GENOMIC DNA]</scope>
    <source>
        <strain evidence="2 3">DSM 23967</strain>
    </source>
</reference>
<dbReference type="EMBL" id="JGZN01000017">
    <property type="protein sequence ID" value="KFI91093.1"/>
    <property type="molecule type" value="Genomic_DNA"/>
</dbReference>
<dbReference type="STRING" id="1437607.BISA_2056"/>
<accession>A0A087D6E3</accession>
<dbReference type="InterPro" id="IPR006938">
    <property type="entry name" value="DUF624"/>
</dbReference>
<proteinExistence type="predicted"/>
<evidence type="ECO:0000256" key="1">
    <source>
        <dbReference type="SAM" id="Phobius"/>
    </source>
</evidence>
<comment type="caution">
    <text evidence="2">The sequence shown here is derived from an EMBL/GenBank/DDBJ whole genome shotgun (WGS) entry which is preliminary data.</text>
</comment>
<dbReference type="Pfam" id="PF04854">
    <property type="entry name" value="DUF624"/>
    <property type="match status" value="1"/>
</dbReference>
<feature type="transmembrane region" description="Helical" evidence="1">
    <location>
        <begin position="137"/>
        <end position="166"/>
    </location>
</feature>
<protein>
    <submittedName>
        <fullName evidence="2">Integral membrane protein</fullName>
    </submittedName>
</protein>
<keyword evidence="1" id="KW-0812">Transmembrane</keyword>
<gene>
    <name evidence="2" type="ORF">BISA_2056</name>
</gene>
<sequence length="201" mass="22044">MNWLAPDSKFMRAWGNLVDGVLVNLLMLVTSIPIFTIGAALAAGQSASRKALEGEGKGVAANYFKAFKSNFAKATLLWLPFLVVLIGLVYSWIVLQITPLLVPKFALSILWIIGFEWVFALQARFENTVGGTLKNAFIFGISHIIATMILVAIDAVFVALLVASWFYMPGGLFLLVVLGYGSMLMIHVPITERVFKPYLTA</sequence>
<name>A0A087D6E3_9BIFI</name>